<protein>
    <recommendedName>
        <fullName evidence="6">S-protein homolog</fullName>
    </recommendedName>
</protein>
<evidence type="ECO:0000256" key="6">
    <source>
        <dbReference type="RuleBase" id="RU367044"/>
    </source>
</evidence>
<evidence type="ECO:0000256" key="1">
    <source>
        <dbReference type="ARBA" id="ARBA00004613"/>
    </source>
</evidence>
<dbReference type="EMBL" id="NKXS01000415">
    <property type="protein sequence ID" value="PIN24458.1"/>
    <property type="molecule type" value="Genomic_DNA"/>
</dbReference>
<dbReference type="AlphaFoldDB" id="A0A2G9I3X0"/>
<comment type="caution">
    <text evidence="7">The sequence shown here is derived from an EMBL/GenBank/DDBJ whole genome shotgun (WGS) entry which is preliminary data.</text>
</comment>
<dbReference type="Proteomes" id="UP000231279">
    <property type="component" value="Unassembled WGS sequence"/>
</dbReference>
<reference evidence="8" key="1">
    <citation type="journal article" date="2018" name="Gigascience">
        <title>Genome assembly of the Pink Ipe (Handroanthus impetiginosus, Bignoniaceae), a highly valued, ecologically keystone Neotropical timber forest tree.</title>
        <authorList>
            <person name="Silva-Junior O.B."/>
            <person name="Grattapaglia D."/>
            <person name="Novaes E."/>
            <person name="Collevatti R.G."/>
        </authorList>
    </citation>
    <scope>NUCLEOTIDE SEQUENCE [LARGE SCALE GENOMIC DNA]</scope>
    <source>
        <strain evidence="8">cv. UFG-1</strain>
    </source>
</reference>
<keyword evidence="4 6" id="KW-0964">Secreted</keyword>
<proteinExistence type="inferred from homology"/>
<organism evidence="7 8">
    <name type="scientific">Handroanthus impetiginosus</name>
    <dbReference type="NCBI Taxonomy" id="429701"/>
    <lineage>
        <taxon>Eukaryota</taxon>
        <taxon>Viridiplantae</taxon>
        <taxon>Streptophyta</taxon>
        <taxon>Embryophyta</taxon>
        <taxon>Tracheophyta</taxon>
        <taxon>Spermatophyta</taxon>
        <taxon>Magnoliopsida</taxon>
        <taxon>eudicotyledons</taxon>
        <taxon>Gunneridae</taxon>
        <taxon>Pentapetalae</taxon>
        <taxon>asterids</taxon>
        <taxon>lamiids</taxon>
        <taxon>Lamiales</taxon>
        <taxon>Bignoniaceae</taxon>
        <taxon>Crescentiina</taxon>
        <taxon>Tabebuia alliance</taxon>
        <taxon>Handroanthus</taxon>
    </lineage>
</organism>
<dbReference type="PANTHER" id="PTHR31232">
    <property type="match status" value="1"/>
</dbReference>
<accession>A0A2G9I3X0</accession>
<dbReference type="STRING" id="429701.A0A2G9I3X0"/>
<evidence type="ECO:0000256" key="5">
    <source>
        <dbReference type="ARBA" id="ARBA00022729"/>
    </source>
</evidence>
<keyword evidence="5 6" id="KW-0732">Signal</keyword>
<dbReference type="Pfam" id="PF05938">
    <property type="entry name" value="Self-incomp_S1"/>
    <property type="match status" value="1"/>
</dbReference>
<dbReference type="PANTHER" id="PTHR31232:SF61">
    <property type="entry name" value="S-PROTEIN HOMOLOG"/>
    <property type="match status" value="1"/>
</dbReference>
<evidence type="ECO:0000313" key="7">
    <source>
        <dbReference type="EMBL" id="PIN24458.1"/>
    </source>
</evidence>
<dbReference type="GO" id="GO:0060320">
    <property type="term" value="P:rejection of self pollen"/>
    <property type="evidence" value="ECO:0007669"/>
    <property type="project" value="UniProtKB-KW"/>
</dbReference>
<dbReference type="InterPro" id="IPR010264">
    <property type="entry name" value="Self-incomp_S1"/>
</dbReference>
<evidence type="ECO:0000313" key="8">
    <source>
        <dbReference type="Proteomes" id="UP000231279"/>
    </source>
</evidence>
<dbReference type="GO" id="GO:0005576">
    <property type="term" value="C:extracellular region"/>
    <property type="evidence" value="ECO:0007669"/>
    <property type="project" value="UniProtKB-SubCell"/>
</dbReference>
<dbReference type="OrthoDB" id="1848419at2759"/>
<comment type="subcellular location">
    <subcellularLocation>
        <location evidence="1 6">Secreted</location>
    </subcellularLocation>
</comment>
<keyword evidence="3 6" id="KW-0713">Self-incompatibility</keyword>
<comment type="similarity">
    <text evidence="2 6">Belongs to the plant self-incompatibility (S1) protein family.</text>
</comment>
<feature type="signal peptide" evidence="6">
    <location>
        <begin position="1"/>
        <end position="17"/>
    </location>
</feature>
<evidence type="ECO:0000256" key="3">
    <source>
        <dbReference type="ARBA" id="ARBA00022471"/>
    </source>
</evidence>
<evidence type="ECO:0000256" key="2">
    <source>
        <dbReference type="ARBA" id="ARBA00005581"/>
    </source>
</evidence>
<name>A0A2G9I3X0_9LAMI</name>
<gene>
    <name evidence="7" type="ORF">CDL12_02809</name>
</gene>
<evidence type="ECO:0000256" key="4">
    <source>
        <dbReference type="ARBA" id="ARBA00022525"/>
    </source>
</evidence>
<feature type="chain" id="PRO_5025075475" description="S-protein homolog" evidence="6">
    <location>
        <begin position="18"/>
        <end position="132"/>
    </location>
</feature>
<keyword evidence="8" id="KW-1185">Reference proteome</keyword>
<sequence>MKILLLFLLLIPNHLLSFSYEKKRCWTQKYEVHIVNSLPQNSPTLRLHCASGNDDLGYHDLLVNQDFQWSFCDKFFGGTLFFCHLWWGSKNKGFEVFNTHWEGRCRNYICDWVAKSDGIYFNREKLYDWQDN</sequence>